<dbReference type="Proteomes" id="UP001226691">
    <property type="component" value="Unassembled WGS sequence"/>
</dbReference>
<dbReference type="RefSeq" id="WP_307484447.1">
    <property type="nucleotide sequence ID" value="NZ_JAUTBF010000001.1"/>
</dbReference>
<keyword evidence="1" id="KW-1133">Transmembrane helix</keyword>
<reference evidence="2 3" key="1">
    <citation type="submission" date="2023-07" db="EMBL/GenBank/DDBJ databases">
        <title>Functional and genomic diversity of the sorghum phyllosphere microbiome.</title>
        <authorList>
            <person name="Shade A."/>
        </authorList>
    </citation>
    <scope>NUCLEOTIDE SEQUENCE [LARGE SCALE GENOMIC DNA]</scope>
    <source>
        <strain evidence="2 3">SORGH_AS_1207</strain>
    </source>
</reference>
<sequence>MSYVDDIKHDIEDFLRQADENLDWISTNGPVIIDHLLNIYLAAWPIAGPVVNPIADQAKEALAEYVTNGKAAVAALRIEVQFVGSPDTLRAAADKIDSAIIAPARELADRLVLGNIPSALPSNYDDGVASETYRAKIDGRDAAVRDIDTYAAPIGQSLRDLADGIEDYYRSLRDFVLSLLGAIVSLVLIIVGWETIVVGVIGVIGFVISLVGLISSGADLMNSTDKTRDDVIGAFTAAIPAWPAVLR</sequence>
<accession>A0ABU0TWL0</accession>
<gene>
    <name evidence="2" type="ORF">QE412_002617</name>
</gene>
<comment type="caution">
    <text evidence="2">The sequence shown here is derived from an EMBL/GenBank/DDBJ whole genome shotgun (WGS) entry which is preliminary data.</text>
</comment>
<evidence type="ECO:0000313" key="2">
    <source>
        <dbReference type="EMBL" id="MDQ1124044.1"/>
    </source>
</evidence>
<evidence type="ECO:0008006" key="4">
    <source>
        <dbReference type="Google" id="ProtNLM"/>
    </source>
</evidence>
<protein>
    <recommendedName>
        <fullName evidence="4">ESX-1 secretion-associated protein EspA/EspE-like domain-containing protein</fullName>
    </recommendedName>
</protein>
<name>A0ABU0TWL0_MICTR</name>
<dbReference type="EMBL" id="JAUTBF010000001">
    <property type="protein sequence ID" value="MDQ1124044.1"/>
    <property type="molecule type" value="Genomic_DNA"/>
</dbReference>
<feature type="transmembrane region" description="Helical" evidence="1">
    <location>
        <begin position="175"/>
        <end position="193"/>
    </location>
</feature>
<keyword evidence="3" id="KW-1185">Reference proteome</keyword>
<keyword evidence="1" id="KW-0812">Transmembrane</keyword>
<feature type="transmembrane region" description="Helical" evidence="1">
    <location>
        <begin position="199"/>
        <end position="218"/>
    </location>
</feature>
<proteinExistence type="predicted"/>
<evidence type="ECO:0000313" key="3">
    <source>
        <dbReference type="Proteomes" id="UP001226691"/>
    </source>
</evidence>
<organism evidence="2 3">
    <name type="scientific">Microbacterium trichothecenolyticum</name>
    <name type="common">Aureobacterium trichothecenolyticum</name>
    <dbReference type="NCBI Taxonomy" id="69370"/>
    <lineage>
        <taxon>Bacteria</taxon>
        <taxon>Bacillati</taxon>
        <taxon>Actinomycetota</taxon>
        <taxon>Actinomycetes</taxon>
        <taxon>Micrococcales</taxon>
        <taxon>Microbacteriaceae</taxon>
        <taxon>Microbacterium</taxon>
    </lineage>
</organism>
<evidence type="ECO:0000256" key="1">
    <source>
        <dbReference type="SAM" id="Phobius"/>
    </source>
</evidence>
<keyword evidence="1" id="KW-0472">Membrane</keyword>